<gene>
    <name evidence="1" type="ORF">JOE61_004057</name>
</gene>
<name>A0ABS2MGD4_9ACTN</name>
<evidence type="ECO:0000313" key="2">
    <source>
        <dbReference type="Proteomes" id="UP000732378"/>
    </source>
</evidence>
<organism evidence="1 2">
    <name type="scientific">Nocardioides salarius</name>
    <dbReference type="NCBI Taxonomy" id="374513"/>
    <lineage>
        <taxon>Bacteria</taxon>
        <taxon>Bacillati</taxon>
        <taxon>Actinomycetota</taxon>
        <taxon>Actinomycetes</taxon>
        <taxon>Propionibacteriales</taxon>
        <taxon>Nocardioidaceae</taxon>
        <taxon>Nocardioides</taxon>
    </lineage>
</organism>
<reference evidence="1 2" key="1">
    <citation type="submission" date="2021-01" db="EMBL/GenBank/DDBJ databases">
        <title>Sequencing the genomes of 1000 actinobacteria strains.</title>
        <authorList>
            <person name="Klenk H.-P."/>
        </authorList>
    </citation>
    <scope>NUCLEOTIDE SEQUENCE [LARGE SCALE GENOMIC DNA]</scope>
    <source>
        <strain evidence="1 2">DSM 18239</strain>
    </source>
</reference>
<sequence>MTAPTYATAEGLRLLLLDLAYAGRRAWQTSPEAAELMTYAMDKYAGLAHKHGREPSDAAVAAFEVMRMRSTRVAEDPWAVVTHAVELSLIYESRAEGLLCSTGQARKTAGLGYHDAERFADRDSEIADYHPAFHFFAKTADPYAEKEDNVDGEPTNAFFALDTVVDFFVDLGWAPTSARLAMEYIAARLSRCGKPEIAYKSLLREGDGPGFLDIGQDAWIHVLRAVLGDPHPDFAGTTRSHGLLKQAAMGFPVIELFDDKGLVHMVEAAAPDFTTEPGESYV</sequence>
<evidence type="ECO:0000313" key="1">
    <source>
        <dbReference type="EMBL" id="MBM7510243.1"/>
    </source>
</evidence>
<dbReference type="RefSeq" id="WP_193671161.1">
    <property type="nucleotide sequence ID" value="NZ_JACDTV010000029.1"/>
</dbReference>
<keyword evidence="2" id="KW-1185">Reference proteome</keyword>
<comment type="caution">
    <text evidence="1">The sequence shown here is derived from an EMBL/GenBank/DDBJ whole genome shotgun (WGS) entry which is preliminary data.</text>
</comment>
<dbReference type="Proteomes" id="UP000732378">
    <property type="component" value="Unassembled WGS sequence"/>
</dbReference>
<proteinExistence type="predicted"/>
<dbReference type="EMBL" id="JAFBBZ010000001">
    <property type="protein sequence ID" value="MBM7510243.1"/>
    <property type="molecule type" value="Genomic_DNA"/>
</dbReference>
<protein>
    <submittedName>
        <fullName evidence="1">Uncharacterized protein</fullName>
    </submittedName>
</protein>
<accession>A0ABS2MGD4</accession>